<proteinExistence type="predicted"/>
<accession>A0AC60W1H2</accession>
<organism evidence="1 2">
    <name type="scientific">Candidatus Nitrosomaritimum aestuariumsis</name>
    <dbReference type="NCBI Taxonomy" id="3342354"/>
    <lineage>
        <taxon>Archaea</taxon>
        <taxon>Nitrososphaerota</taxon>
        <taxon>Nitrososphaeria</taxon>
        <taxon>Nitrosopumilales</taxon>
        <taxon>Nitrosopumilaceae</taxon>
        <taxon>Candidatus Nitrosomaritimum</taxon>
    </lineage>
</organism>
<dbReference type="Proteomes" id="UP000526786">
    <property type="component" value="Unassembled WGS sequence"/>
</dbReference>
<reference evidence="1 2" key="1">
    <citation type="journal article" date="2020" name="Appl. Environ. Microbiol.">
        <title>Genomic Characteristics of a Novel Species of Ammonia-Oxidizing Archaea from the Jiulong River Estuary.</title>
        <authorList>
            <person name="Zou D."/>
            <person name="Wan R."/>
            <person name="Han L."/>
            <person name="Xu M.N."/>
            <person name="Liu Y."/>
            <person name="Liu H."/>
            <person name="Kao S.J."/>
            <person name="Li M."/>
        </authorList>
    </citation>
    <scope>NUCLEOTIDE SEQUENCE [LARGE SCALE GENOMIC DNA]</scope>
    <source>
        <strain evidence="1">W2bin3</strain>
    </source>
</reference>
<sequence>WGGWELFQELLQTLSQISQKHQCSIANVATSYILQKPAVVGVIIGARLGISEHIDDNKQVFRINLDSQDKSEILSVTEKSNDLFELIGDCGSEYR</sequence>
<protein>
    <submittedName>
        <fullName evidence="1">Aldo/keto reductase</fullName>
    </submittedName>
</protein>
<name>A0AC60W1H2_9ARCH</name>
<feature type="non-terminal residue" evidence="1">
    <location>
        <position position="1"/>
    </location>
</feature>
<dbReference type="EMBL" id="JACENC010000037">
    <property type="protein sequence ID" value="MBA4453470.1"/>
    <property type="molecule type" value="Genomic_DNA"/>
</dbReference>
<gene>
    <name evidence="1" type="ORF">H2B05_00815</name>
</gene>
<evidence type="ECO:0000313" key="2">
    <source>
        <dbReference type="Proteomes" id="UP000526786"/>
    </source>
</evidence>
<evidence type="ECO:0000313" key="1">
    <source>
        <dbReference type="EMBL" id="MBA4453470.1"/>
    </source>
</evidence>
<comment type="caution">
    <text evidence="1">The sequence shown here is derived from an EMBL/GenBank/DDBJ whole genome shotgun (WGS) entry which is preliminary data.</text>
</comment>